<dbReference type="STRING" id="329046.A0A1Y2C7T3"/>
<comment type="caution">
    <text evidence="2">The sequence shown here is derived from an EMBL/GenBank/DDBJ whole genome shotgun (WGS) entry which is preliminary data.</text>
</comment>
<dbReference type="Proteomes" id="UP000193642">
    <property type="component" value="Unassembled WGS sequence"/>
</dbReference>
<organism evidence="2 3">
    <name type="scientific">Rhizoclosmatium globosum</name>
    <dbReference type="NCBI Taxonomy" id="329046"/>
    <lineage>
        <taxon>Eukaryota</taxon>
        <taxon>Fungi</taxon>
        <taxon>Fungi incertae sedis</taxon>
        <taxon>Chytridiomycota</taxon>
        <taxon>Chytridiomycota incertae sedis</taxon>
        <taxon>Chytridiomycetes</taxon>
        <taxon>Chytridiales</taxon>
        <taxon>Chytriomycetaceae</taxon>
        <taxon>Rhizoclosmatium</taxon>
    </lineage>
</organism>
<dbReference type="GO" id="GO:0031929">
    <property type="term" value="P:TOR signaling"/>
    <property type="evidence" value="ECO:0007669"/>
    <property type="project" value="TreeGrafter"/>
</dbReference>
<evidence type="ECO:0000256" key="1">
    <source>
        <dbReference type="ARBA" id="ARBA00006658"/>
    </source>
</evidence>
<dbReference type="PANTHER" id="PTHR21021">
    <property type="entry name" value="GAF/PUTATIVE CYTOSKELETAL PROTEIN"/>
    <property type="match status" value="1"/>
</dbReference>
<dbReference type="EMBL" id="MCGO01000026">
    <property type="protein sequence ID" value="ORY43093.1"/>
    <property type="molecule type" value="Genomic_DNA"/>
</dbReference>
<reference evidence="2 3" key="1">
    <citation type="submission" date="2016-07" db="EMBL/GenBank/DDBJ databases">
        <title>Pervasive Adenine N6-methylation of Active Genes in Fungi.</title>
        <authorList>
            <consortium name="DOE Joint Genome Institute"/>
            <person name="Mondo S.J."/>
            <person name="Dannebaum R.O."/>
            <person name="Kuo R.C."/>
            <person name="Labutti K."/>
            <person name="Haridas S."/>
            <person name="Kuo A."/>
            <person name="Salamov A."/>
            <person name="Ahrendt S.R."/>
            <person name="Lipzen A."/>
            <person name="Sullivan W."/>
            <person name="Andreopoulos W.B."/>
            <person name="Clum A."/>
            <person name="Lindquist E."/>
            <person name="Daum C."/>
            <person name="Ramamoorthy G.K."/>
            <person name="Gryganskyi A."/>
            <person name="Culley D."/>
            <person name="Magnuson J.K."/>
            <person name="James T.Y."/>
            <person name="O'Malley M.A."/>
            <person name="Stajich J.E."/>
            <person name="Spatafora J.W."/>
            <person name="Visel A."/>
            <person name="Grigoriev I.V."/>
        </authorList>
    </citation>
    <scope>NUCLEOTIDE SEQUENCE [LARGE SCALE GENOMIC DNA]</scope>
    <source>
        <strain evidence="2 3">JEL800</strain>
    </source>
</reference>
<proteinExistence type="inferred from homology"/>
<accession>A0A1Y2C7T3</accession>
<comment type="similarity">
    <text evidence="1">Belongs to the TIP41 family.</text>
</comment>
<protein>
    <submittedName>
        <fullName evidence="2">TIP41-domain-containing protein</fullName>
    </submittedName>
</protein>
<sequence length="316" mass="35057">MTGAIATHTLFPQTQNIRSTQPIESGIQFTTTTGSQWRISVTKAPILNAEQMDQLTSSKNLQVPYPEMFFGFNKLTMSNEATSGVVVDFSAVDALQCVEFGSTEAMDSVKVAFSKEWTEKSEKLHGKIKQIAKPYDWTYTPKKYSGSVKGPQQFTTTESKIDVEMLKRNDPILWYDEVVLYEDELGDNGSCTLTARVRVMPTCFLILLRYFLRVDGVLFRVHDTRLFHAFHSTTVIRETSTRECSYDRVLGKVPGGAGVFSGGANSSGRDLSLLNKGDWVAQGMPDPLYLEGSGKGVADGVTMSVERDELSLVVKK</sequence>
<dbReference type="OrthoDB" id="10253878at2759"/>
<evidence type="ECO:0000313" key="3">
    <source>
        <dbReference type="Proteomes" id="UP000193642"/>
    </source>
</evidence>
<dbReference type="InterPro" id="IPR007303">
    <property type="entry name" value="TIP41-like"/>
</dbReference>
<dbReference type="PANTHER" id="PTHR21021:SF16">
    <property type="entry name" value="TIP41-LIKE PROTEIN"/>
    <property type="match status" value="1"/>
</dbReference>
<dbReference type="Pfam" id="PF04176">
    <property type="entry name" value="TIP41"/>
    <property type="match status" value="1"/>
</dbReference>
<dbReference type="GO" id="GO:0005829">
    <property type="term" value="C:cytosol"/>
    <property type="evidence" value="ECO:0007669"/>
    <property type="project" value="TreeGrafter"/>
</dbReference>
<keyword evidence="3" id="KW-1185">Reference proteome</keyword>
<name>A0A1Y2C7T3_9FUNG</name>
<evidence type="ECO:0000313" key="2">
    <source>
        <dbReference type="EMBL" id="ORY43093.1"/>
    </source>
</evidence>
<gene>
    <name evidence="2" type="ORF">BCR33DRAFT_717828</name>
</gene>
<dbReference type="InterPro" id="IPR051330">
    <property type="entry name" value="Phosphatase_reg/MetRdx"/>
</dbReference>
<dbReference type="AlphaFoldDB" id="A0A1Y2C7T3"/>